<organism evidence="2 3">
    <name type="scientific">Natronoarchaeum philippinense</name>
    <dbReference type="NCBI Taxonomy" id="558529"/>
    <lineage>
        <taxon>Archaea</taxon>
        <taxon>Methanobacteriati</taxon>
        <taxon>Methanobacteriota</taxon>
        <taxon>Stenosarchaea group</taxon>
        <taxon>Halobacteria</taxon>
        <taxon>Halobacteriales</taxon>
        <taxon>Natronoarchaeaceae</taxon>
    </lineage>
</organism>
<feature type="transmembrane region" description="Helical" evidence="1">
    <location>
        <begin position="274"/>
        <end position="306"/>
    </location>
</feature>
<gene>
    <name evidence="2" type="ORF">SAMN06269185_2811</name>
</gene>
<feature type="transmembrane region" description="Helical" evidence="1">
    <location>
        <begin position="456"/>
        <end position="475"/>
    </location>
</feature>
<dbReference type="OrthoDB" id="110868at2157"/>
<evidence type="ECO:0000313" key="2">
    <source>
        <dbReference type="EMBL" id="SNZ16911.1"/>
    </source>
</evidence>
<feature type="transmembrane region" description="Helical" evidence="1">
    <location>
        <begin position="12"/>
        <end position="34"/>
    </location>
</feature>
<feature type="transmembrane region" description="Helical" evidence="1">
    <location>
        <begin position="249"/>
        <end position="268"/>
    </location>
</feature>
<dbReference type="RefSeq" id="WP_097009714.1">
    <property type="nucleotide sequence ID" value="NZ_OBEJ01000004.1"/>
</dbReference>
<keyword evidence="1" id="KW-0812">Transmembrane</keyword>
<evidence type="ECO:0000256" key="1">
    <source>
        <dbReference type="SAM" id="Phobius"/>
    </source>
</evidence>
<dbReference type="AlphaFoldDB" id="A0A285PAM9"/>
<evidence type="ECO:0000313" key="3">
    <source>
        <dbReference type="Proteomes" id="UP000219453"/>
    </source>
</evidence>
<keyword evidence="3" id="KW-1185">Reference proteome</keyword>
<keyword evidence="1" id="KW-1133">Transmembrane helix</keyword>
<feature type="transmembrane region" description="Helical" evidence="1">
    <location>
        <begin position="71"/>
        <end position="92"/>
    </location>
</feature>
<feature type="transmembrane region" description="Helical" evidence="1">
    <location>
        <begin position="392"/>
        <end position="413"/>
    </location>
</feature>
<accession>A0A285PAM9</accession>
<evidence type="ECO:0008006" key="4">
    <source>
        <dbReference type="Google" id="ProtNLM"/>
    </source>
</evidence>
<proteinExistence type="predicted"/>
<feature type="transmembrane region" description="Helical" evidence="1">
    <location>
        <begin position="425"/>
        <end position="450"/>
    </location>
</feature>
<protein>
    <recommendedName>
        <fullName evidence="4">Dolichyl-phosphate-mannose-protein mannosyltransferase</fullName>
    </recommendedName>
</protein>
<feature type="transmembrane region" description="Helical" evidence="1">
    <location>
        <begin position="98"/>
        <end position="116"/>
    </location>
</feature>
<name>A0A285PAM9_NATPI</name>
<keyword evidence="1" id="KW-0472">Membrane</keyword>
<sequence length="637" mass="67050">MYRNARRIALSAQFVAGISMLAGIVGVALALVVSNPYTTVIPPLLAAGAGLGYAVRTASIETTIERLDPRLVLAAYCLVAAGAIALYGANGYSRPIEVHALVLVLYLVTVLGAFALESPRLGFGLVVTTGVVHRGMVYYASAIQIGMDALYHNRVAEAIAAAESMAPLATSKYWYAPVYHLLTASGAEAMGVSARHAAFVLVTVVSTVVVAGAVFLLLDRVWGPTVGLVGATVLLAADKVIFATIHTTPTTIGVALFALLLCCTEWYIETRSRAVGALLFVALAGLVGTHQLSLFVAVVTLNAYLLGSLFWSGTLDRTVGGIQALLLVAFLLQASITRYNGPAGDAPSFILVTGTWITNELTGLLDGATSRASARLPADAAAALSGADALSWVQVLGTGLLFALAVTGAVYWLAQRDGDDGRIAFSLGVGVVTTSVFVFVLPMVGVSAFLSGRWTTFLYVLLAVLSAPAIVALLSRARSAPHSIAAIALVCLLVGAPYLVVMTGNGAGAPDDPLLDESPSAGRLGTTAQEASLYRFTVDSAADETLVVADFSAWQVLSRYYDHPTARYATAYETPGTTFDGETLVVYRGYADTNHASYYVRYEGTRYRVYGDLPGPYARDSIVYTNGEDRLAWRVES</sequence>
<reference evidence="3" key="1">
    <citation type="submission" date="2017-09" db="EMBL/GenBank/DDBJ databases">
        <authorList>
            <person name="Varghese N."/>
            <person name="Submissions S."/>
        </authorList>
    </citation>
    <scope>NUCLEOTIDE SEQUENCE [LARGE SCALE GENOMIC DNA]</scope>
    <source>
        <strain evidence="3">DSM 27208</strain>
    </source>
</reference>
<dbReference type="Proteomes" id="UP000219453">
    <property type="component" value="Unassembled WGS sequence"/>
</dbReference>
<feature type="transmembrane region" description="Helical" evidence="1">
    <location>
        <begin position="197"/>
        <end position="218"/>
    </location>
</feature>
<feature type="transmembrane region" description="Helical" evidence="1">
    <location>
        <begin position="482"/>
        <end position="501"/>
    </location>
</feature>
<dbReference type="EMBL" id="OBEJ01000004">
    <property type="protein sequence ID" value="SNZ16911.1"/>
    <property type="molecule type" value="Genomic_DNA"/>
</dbReference>